<feature type="compositionally biased region" description="Basic residues" evidence="1">
    <location>
        <begin position="290"/>
        <end position="317"/>
    </location>
</feature>
<feature type="compositionally biased region" description="Basic residues" evidence="1">
    <location>
        <begin position="427"/>
        <end position="438"/>
    </location>
</feature>
<feature type="compositionally biased region" description="Basic residues" evidence="1">
    <location>
        <begin position="448"/>
        <end position="457"/>
    </location>
</feature>
<feature type="compositionally biased region" description="Basic residues" evidence="1">
    <location>
        <begin position="163"/>
        <end position="182"/>
    </location>
</feature>
<organism evidence="2">
    <name type="scientific">Cryptosporidium canis</name>
    <dbReference type="NCBI Taxonomy" id="195482"/>
    <lineage>
        <taxon>Eukaryota</taxon>
        <taxon>Sar</taxon>
        <taxon>Alveolata</taxon>
        <taxon>Apicomplexa</taxon>
        <taxon>Conoidasida</taxon>
        <taxon>Coccidia</taxon>
        <taxon>Eucoccidiorida</taxon>
        <taxon>Eimeriorina</taxon>
        <taxon>Cryptosporidiidae</taxon>
        <taxon>Cryptosporidium</taxon>
    </lineage>
</organism>
<feature type="compositionally biased region" description="Pro residues" evidence="1">
    <location>
        <begin position="217"/>
        <end position="229"/>
    </location>
</feature>
<accession>A0A9D5HVU0</accession>
<feature type="compositionally biased region" description="Polar residues" evidence="1">
    <location>
        <begin position="474"/>
        <end position="503"/>
    </location>
</feature>
<comment type="caution">
    <text evidence="2">The sequence shown here is derived from an EMBL/GenBank/DDBJ whole genome shotgun (WGS) entry which is preliminary data.</text>
</comment>
<dbReference type="PANTHER" id="PTHR45691:SF6">
    <property type="entry name" value="PROTEIN DIAPHANOUS"/>
    <property type="match status" value="1"/>
</dbReference>
<dbReference type="InterPro" id="IPR051412">
    <property type="entry name" value="Formin_Homology_Diaphanous_sf"/>
</dbReference>
<reference evidence="2" key="1">
    <citation type="submission" date="2022-10" db="EMBL/GenBank/DDBJ databases">
        <title>Adaptive evolution leads to modifications in subtelomeric GC content in a zoonotic Cryptosporidium species.</title>
        <authorList>
            <person name="Li J."/>
            <person name="Feng Y."/>
            <person name="Xiao L."/>
        </authorList>
    </citation>
    <scope>NUCLEOTIDE SEQUENCE</scope>
    <source>
        <strain evidence="2">33844</strain>
    </source>
</reference>
<sequence>MESLKDEEESEDRNIPQSSSPPPPPPLPPPKPKPRGPLTKTRLRSLMERNRNNGPTRQGMESLREEEEDEGGDRNVPQSSSPPPPPPPPPKPKPRGPLTKKGLQSLMERNRNNGPTRQGMESLREEEEEDDEGGDRNVPQSSSSSHSSSPSPPPSPHPSPPKPKPRGPLTKKKLKSLMKRNRNNGPTRRGMESLKDEEESEDRNISQSSSSSRSSSPSPPPPPPRPSVRPPLTKTRLQSLMEKNQSKGPTRRGMEITSKREAEEGGDRNIPQSSSSSRSSSPLPPPPPKPKPRGPLTKKKLHSRLMRSHSRGSKKRALPLIIEGNVGVEQSSQPLASYSSLIHRPPKPKPRNPLTKKRFQSMLMRSKKIGLKGPSEHRGEDEAPQMQAPQPKQRGPLNKRKLQTLLLRGRSVSVENLNDDIQPENKKHIRNPLTRRKLPIPYQMSSLRKVRRTRRSLYKSASNASIEHGPGQKSGRQSSLNVKKQQTSGGSSSDPLTRSQSHGTGAGTDANHFPSPAQDSTSSKNLEAPTIKLGEPYRLDPELIRRLGTLKTKRKKLARWHKQ</sequence>
<dbReference type="GO" id="GO:0005884">
    <property type="term" value="C:actin filament"/>
    <property type="evidence" value="ECO:0007669"/>
    <property type="project" value="TreeGrafter"/>
</dbReference>
<dbReference type="GO" id="GO:0030041">
    <property type="term" value="P:actin filament polymerization"/>
    <property type="evidence" value="ECO:0007669"/>
    <property type="project" value="TreeGrafter"/>
</dbReference>
<feature type="compositionally biased region" description="Pro residues" evidence="1">
    <location>
        <begin position="150"/>
        <end position="162"/>
    </location>
</feature>
<feature type="compositionally biased region" description="Pro residues" evidence="1">
    <location>
        <begin position="19"/>
        <end position="31"/>
    </location>
</feature>
<evidence type="ECO:0000256" key="1">
    <source>
        <dbReference type="SAM" id="MobiDB-lite"/>
    </source>
</evidence>
<feature type="compositionally biased region" description="Acidic residues" evidence="1">
    <location>
        <begin position="1"/>
        <end position="11"/>
    </location>
</feature>
<protein>
    <submittedName>
        <fullName evidence="2">Uncharacterized protein</fullName>
    </submittedName>
</protein>
<dbReference type="Proteomes" id="UP001067231">
    <property type="component" value="Unassembled WGS sequence"/>
</dbReference>
<feature type="region of interest" description="Disordered" evidence="1">
    <location>
        <begin position="1"/>
        <end position="540"/>
    </location>
</feature>
<name>A0A9D5HVU0_9CRYT</name>
<feature type="compositionally biased region" description="Basic and acidic residues" evidence="1">
    <location>
        <begin position="252"/>
        <end position="267"/>
    </location>
</feature>
<dbReference type="OrthoDB" id="345018at2759"/>
<dbReference type="EMBL" id="JAPCXC010000132">
    <property type="protein sequence ID" value="KAJ1604583.1"/>
    <property type="molecule type" value="Genomic_DNA"/>
</dbReference>
<gene>
    <name evidence="2" type="ORF">OJ253_3587</name>
</gene>
<feature type="compositionally biased region" description="Polar residues" evidence="1">
    <location>
        <begin position="235"/>
        <end position="248"/>
    </location>
</feature>
<feature type="compositionally biased region" description="Acidic residues" evidence="1">
    <location>
        <begin position="124"/>
        <end position="133"/>
    </location>
</feature>
<proteinExistence type="predicted"/>
<evidence type="ECO:0000313" key="2">
    <source>
        <dbReference type="EMBL" id="KAJ1604583.1"/>
    </source>
</evidence>
<feature type="compositionally biased region" description="Polar residues" evidence="1">
    <location>
        <begin position="328"/>
        <end position="340"/>
    </location>
</feature>
<dbReference type="AlphaFoldDB" id="A0A9D5HVU0"/>
<dbReference type="PANTHER" id="PTHR45691">
    <property type="entry name" value="PROTEIN DIAPHANOUS"/>
    <property type="match status" value="1"/>
</dbReference>
<feature type="compositionally biased region" description="Pro residues" evidence="1">
    <location>
        <begin position="80"/>
        <end position="91"/>
    </location>
</feature>
<feature type="compositionally biased region" description="Basic residues" evidence="1">
    <location>
        <begin position="344"/>
        <end position="370"/>
    </location>
</feature>